<keyword evidence="3" id="KW-0804">Transcription</keyword>
<evidence type="ECO:0000313" key="6">
    <source>
        <dbReference type="EMBL" id="PNG91913.1"/>
    </source>
</evidence>
<reference evidence="6 7" key="1">
    <citation type="submission" date="2015-09" db="EMBL/GenBank/DDBJ databases">
        <title>Genome sequence, genome mining and natural product profiling of a biocontrol bacterium Streptomyces malaysiensis F913.</title>
        <authorList>
            <person name="Xu Y."/>
            <person name="Wei J."/>
            <person name="Xie J."/>
            <person name="Li T."/>
            <person name="Zhou Z."/>
        </authorList>
    </citation>
    <scope>NUCLEOTIDE SEQUENCE [LARGE SCALE GENOMIC DNA]</scope>
    <source>
        <strain evidence="6 7">F913</strain>
    </source>
</reference>
<dbReference type="SUPFAM" id="SSF46785">
    <property type="entry name" value="Winged helix' DNA-binding domain"/>
    <property type="match status" value="1"/>
</dbReference>
<organism evidence="6 7">
    <name type="scientific">Streptomyces malaysiensis</name>
    <dbReference type="NCBI Taxonomy" id="92644"/>
    <lineage>
        <taxon>Bacteria</taxon>
        <taxon>Bacillati</taxon>
        <taxon>Actinomycetota</taxon>
        <taxon>Actinomycetes</taxon>
        <taxon>Kitasatosporales</taxon>
        <taxon>Streptomycetaceae</taxon>
        <taxon>Streptomyces</taxon>
        <taxon>Streptomyces violaceusniger group</taxon>
    </lineage>
</organism>
<dbReference type="PANTHER" id="PTHR30136">
    <property type="entry name" value="HELIX-TURN-HELIX TRANSCRIPTIONAL REGULATOR, ICLR FAMILY"/>
    <property type="match status" value="1"/>
</dbReference>
<dbReference type="GO" id="GO:0003700">
    <property type="term" value="F:DNA-binding transcription factor activity"/>
    <property type="evidence" value="ECO:0007669"/>
    <property type="project" value="TreeGrafter"/>
</dbReference>
<feature type="domain" description="IclR-ED" evidence="5">
    <location>
        <begin position="67"/>
        <end position="249"/>
    </location>
</feature>
<feature type="domain" description="HTH iclR-type" evidence="4">
    <location>
        <begin position="2"/>
        <end position="66"/>
    </location>
</feature>
<dbReference type="InterPro" id="IPR014757">
    <property type="entry name" value="Tscrpt_reg_IclR_C"/>
</dbReference>
<dbReference type="GO" id="GO:0045892">
    <property type="term" value="P:negative regulation of DNA-templated transcription"/>
    <property type="evidence" value="ECO:0007669"/>
    <property type="project" value="TreeGrafter"/>
</dbReference>
<dbReference type="Pfam" id="PF01614">
    <property type="entry name" value="IclR_C"/>
    <property type="match status" value="1"/>
</dbReference>
<dbReference type="GO" id="GO:0003677">
    <property type="term" value="F:DNA binding"/>
    <property type="evidence" value="ECO:0007669"/>
    <property type="project" value="UniProtKB-KW"/>
</dbReference>
<dbReference type="Pfam" id="PF09339">
    <property type="entry name" value="HTH_IclR"/>
    <property type="match status" value="1"/>
</dbReference>
<keyword evidence="2" id="KW-0238">DNA-binding</keyword>
<evidence type="ECO:0008006" key="8">
    <source>
        <dbReference type="Google" id="ProtNLM"/>
    </source>
</evidence>
<accession>A0A2J7YV59</accession>
<dbReference type="PROSITE" id="PS51078">
    <property type="entry name" value="ICLR_ED"/>
    <property type="match status" value="1"/>
</dbReference>
<dbReference type="Gene3D" id="3.30.450.40">
    <property type="match status" value="1"/>
</dbReference>
<dbReference type="SUPFAM" id="SSF55781">
    <property type="entry name" value="GAF domain-like"/>
    <property type="match status" value="1"/>
</dbReference>
<evidence type="ECO:0000256" key="1">
    <source>
        <dbReference type="ARBA" id="ARBA00023015"/>
    </source>
</evidence>
<dbReference type="EMBL" id="LJIW01000002">
    <property type="protein sequence ID" value="PNG91913.1"/>
    <property type="molecule type" value="Genomic_DNA"/>
</dbReference>
<dbReference type="SMART" id="SM00346">
    <property type="entry name" value="HTH_ICLR"/>
    <property type="match status" value="1"/>
</dbReference>
<comment type="caution">
    <text evidence="6">The sequence shown here is derived from an EMBL/GenBank/DDBJ whole genome shotgun (WGS) entry which is preliminary data.</text>
</comment>
<dbReference type="RefSeq" id="WP_102936923.1">
    <property type="nucleotide sequence ID" value="NZ_LJIW01000002.1"/>
</dbReference>
<dbReference type="PANTHER" id="PTHR30136:SF35">
    <property type="entry name" value="HTH-TYPE TRANSCRIPTIONAL REGULATOR RV1719"/>
    <property type="match status" value="1"/>
</dbReference>
<evidence type="ECO:0000256" key="3">
    <source>
        <dbReference type="ARBA" id="ARBA00023163"/>
    </source>
</evidence>
<evidence type="ECO:0000313" key="7">
    <source>
        <dbReference type="Proteomes" id="UP000236520"/>
    </source>
</evidence>
<evidence type="ECO:0000259" key="5">
    <source>
        <dbReference type="PROSITE" id="PS51078"/>
    </source>
</evidence>
<gene>
    <name evidence="6" type="ORF">SMF913_27378</name>
</gene>
<dbReference type="InterPro" id="IPR029016">
    <property type="entry name" value="GAF-like_dom_sf"/>
</dbReference>
<protein>
    <recommendedName>
        <fullName evidence="8">IclR family transcriptional regulator</fullName>
    </recommendedName>
</protein>
<keyword evidence="1" id="KW-0805">Transcription regulation</keyword>
<dbReference type="PROSITE" id="PS51077">
    <property type="entry name" value="HTH_ICLR"/>
    <property type="match status" value="1"/>
</dbReference>
<dbReference type="InterPro" id="IPR050707">
    <property type="entry name" value="HTH_MetabolicPath_Reg"/>
</dbReference>
<keyword evidence="7" id="KW-1185">Reference proteome</keyword>
<dbReference type="Proteomes" id="UP000236520">
    <property type="component" value="Unassembled WGS sequence"/>
</dbReference>
<dbReference type="InterPro" id="IPR036390">
    <property type="entry name" value="WH_DNA-bd_sf"/>
</dbReference>
<sequence>MDSSAERVAALLLAFADKGADGDHKVSELARAVGRERSQVSRMLHALQRSGLVEQDEETRRYRLGWPLLVLASGAGDTALLRAARPVLRKIVAHTGEVALLSVQQGNRSLTVLREESAQSLRAGGWVGRSSPMHCTASGRALLFDSDDQLVDALTADDLLAPAHGLTGPRSLDELLARLRTERQRGYSLASEEVEIGLTSVGIPVRAPAGDLVAVLNISGPTSRMIPRIDDIARRLRAAAGGLEAALAHPLRSGTR</sequence>
<dbReference type="Gene3D" id="1.10.10.10">
    <property type="entry name" value="Winged helix-like DNA-binding domain superfamily/Winged helix DNA-binding domain"/>
    <property type="match status" value="1"/>
</dbReference>
<dbReference type="InterPro" id="IPR036388">
    <property type="entry name" value="WH-like_DNA-bd_sf"/>
</dbReference>
<proteinExistence type="predicted"/>
<evidence type="ECO:0000259" key="4">
    <source>
        <dbReference type="PROSITE" id="PS51077"/>
    </source>
</evidence>
<dbReference type="InterPro" id="IPR005471">
    <property type="entry name" value="Tscrpt_reg_IclR_N"/>
</dbReference>
<evidence type="ECO:0000256" key="2">
    <source>
        <dbReference type="ARBA" id="ARBA00023125"/>
    </source>
</evidence>
<dbReference type="AlphaFoldDB" id="A0A2J7YV59"/>
<name>A0A2J7YV59_STRMQ</name>